<keyword evidence="3" id="KW-0285">Flavoprotein</keyword>
<dbReference type="InterPro" id="IPR023753">
    <property type="entry name" value="FAD/NAD-binding_dom"/>
</dbReference>
<dbReference type="InterPro" id="IPR050446">
    <property type="entry name" value="FAD-oxidoreductase/Apoptosis"/>
</dbReference>
<keyword evidence="13" id="KW-1185">Reference proteome</keyword>
<comment type="cofactor">
    <cofactor evidence="1">
        <name>FAD</name>
        <dbReference type="ChEBI" id="CHEBI:57692"/>
    </cofactor>
</comment>
<dbReference type="GO" id="GO:0016651">
    <property type="term" value="F:oxidoreductase activity, acting on NAD(P)H"/>
    <property type="evidence" value="ECO:0007669"/>
    <property type="project" value="TreeGrafter"/>
</dbReference>
<feature type="region of interest" description="Disordered" evidence="10">
    <location>
        <begin position="1"/>
        <end position="27"/>
    </location>
</feature>
<dbReference type="PANTHER" id="PTHR43557">
    <property type="entry name" value="APOPTOSIS-INDUCING FACTOR 1"/>
    <property type="match status" value="1"/>
</dbReference>
<evidence type="ECO:0000256" key="4">
    <source>
        <dbReference type="ARBA" id="ARBA00022714"/>
    </source>
</evidence>
<keyword evidence="4" id="KW-0001">2Fe-2S</keyword>
<dbReference type="InterPro" id="IPR036188">
    <property type="entry name" value="FAD/NAD-bd_sf"/>
</dbReference>
<accession>A0A1V6P7J7</accession>
<dbReference type="GO" id="GO:0051537">
    <property type="term" value="F:2 iron, 2 sulfur cluster binding"/>
    <property type="evidence" value="ECO:0007669"/>
    <property type="project" value="UniProtKB-KW"/>
</dbReference>
<dbReference type="PROSITE" id="PS51296">
    <property type="entry name" value="RIESKE"/>
    <property type="match status" value="1"/>
</dbReference>
<feature type="domain" description="Rieske" evidence="11">
    <location>
        <begin position="115"/>
        <end position="214"/>
    </location>
</feature>
<dbReference type="SUPFAM" id="SSF55424">
    <property type="entry name" value="FAD/NAD-linked reductases, dimerisation (C-terminal) domain"/>
    <property type="match status" value="1"/>
</dbReference>
<dbReference type="PRINTS" id="PR00368">
    <property type="entry name" value="FADPNR"/>
</dbReference>
<dbReference type="Gene3D" id="3.30.390.30">
    <property type="match status" value="1"/>
</dbReference>
<comment type="caution">
    <text evidence="12">The sequence shown here is derived from an EMBL/GenBank/DDBJ whole genome shotgun (WGS) entry which is preliminary data.</text>
</comment>
<dbReference type="Pfam" id="PF00355">
    <property type="entry name" value="Rieske"/>
    <property type="match status" value="1"/>
</dbReference>
<comment type="similarity">
    <text evidence="2">Belongs to the FAD-dependent oxidoreductase family.</text>
</comment>
<dbReference type="OrthoDB" id="6029at2759"/>
<keyword evidence="6" id="KW-0274">FAD</keyword>
<evidence type="ECO:0000256" key="2">
    <source>
        <dbReference type="ARBA" id="ARBA00006442"/>
    </source>
</evidence>
<evidence type="ECO:0000313" key="12">
    <source>
        <dbReference type="EMBL" id="OQD72566.1"/>
    </source>
</evidence>
<name>A0A1V6P7J7_PENDC</name>
<keyword evidence="5" id="KW-0479">Metal-binding</keyword>
<dbReference type="STRING" id="69771.A0A1V6P7J7"/>
<dbReference type="SUPFAM" id="SSF50022">
    <property type="entry name" value="ISP domain"/>
    <property type="match status" value="1"/>
</dbReference>
<evidence type="ECO:0000259" key="11">
    <source>
        <dbReference type="PROSITE" id="PS51296"/>
    </source>
</evidence>
<dbReference type="Pfam" id="PF14759">
    <property type="entry name" value="Reductase_C"/>
    <property type="match status" value="1"/>
</dbReference>
<dbReference type="Gene3D" id="3.50.50.60">
    <property type="entry name" value="FAD/NAD(P)-binding domain"/>
    <property type="match status" value="2"/>
</dbReference>
<dbReference type="SUPFAM" id="SSF51905">
    <property type="entry name" value="FAD/NAD(P)-binding domain"/>
    <property type="match status" value="2"/>
</dbReference>
<evidence type="ECO:0000256" key="3">
    <source>
        <dbReference type="ARBA" id="ARBA00022630"/>
    </source>
</evidence>
<dbReference type="CDD" id="cd03478">
    <property type="entry name" value="Rieske_AIFL_N"/>
    <property type="match status" value="1"/>
</dbReference>
<dbReference type="Pfam" id="PF07992">
    <property type="entry name" value="Pyr_redox_2"/>
    <property type="match status" value="1"/>
</dbReference>
<keyword evidence="9" id="KW-0411">Iron-sulfur</keyword>
<dbReference type="GO" id="GO:0046872">
    <property type="term" value="F:metal ion binding"/>
    <property type="evidence" value="ECO:0007669"/>
    <property type="project" value="UniProtKB-KW"/>
</dbReference>
<dbReference type="Gene3D" id="2.102.10.10">
    <property type="entry name" value="Rieske [2Fe-2S] iron-sulphur domain"/>
    <property type="match status" value="1"/>
</dbReference>
<keyword evidence="7" id="KW-0560">Oxidoreductase</keyword>
<evidence type="ECO:0000313" key="13">
    <source>
        <dbReference type="Proteomes" id="UP000191522"/>
    </source>
</evidence>
<dbReference type="PRINTS" id="PR00411">
    <property type="entry name" value="PNDRDTASEI"/>
</dbReference>
<organism evidence="12 13">
    <name type="scientific">Penicillium decumbens</name>
    <dbReference type="NCBI Taxonomy" id="69771"/>
    <lineage>
        <taxon>Eukaryota</taxon>
        <taxon>Fungi</taxon>
        <taxon>Dikarya</taxon>
        <taxon>Ascomycota</taxon>
        <taxon>Pezizomycotina</taxon>
        <taxon>Eurotiomycetes</taxon>
        <taxon>Eurotiomycetidae</taxon>
        <taxon>Eurotiales</taxon>
        <taxon>Aspergillaceae</taxon>
        <taxon>Penicillium</taxon>
    </lineage>
</organism>
<gene>
    <name evidence="12" type="ORF">PENDEC_c020G02278</name>
</gene>
<keyword evidence="8" id="KW-0408">Iron</keyword>
<dbReference type="PANTHER" id="PTHR43557:SF2">
    <property type="entry name" value="RIESKE DOMAIN-CONTAINING PROTEIN-RELATED"/>
    <property type="match status" value="1"/>
</dbReference>
<dbReference type="InterPro" id="IPR017941">
    <property type="entry name" value="Rieske_2Fe-2S"/>
</dbReference>
<evidence type="ECO:0000256" key="6">
    <source>
        <dbReference type="ARBA" id="ARBA00022827"/>
    </source>
</evidence>
<dbReference type="AlphaFoldDB" id="A0A1V6P7J7"/>
<proteinExistence type="inferred from homology"/>
<evidence type="ECO:0000256" key="10">
    <source>
        <dbReference type="SAM" id="MobiDB-lite"/>
    </source>
</evidence>
<evidence type="ECO:0000256" key="9">
    <source>
        <dbReference type="ARBA" id="ARBA00023014"/>
    </source>
</evidence>
<evidence type="ECO:0000256" key="7">
    <source>
        <dbReference type="ARBA" id="ARBA00023002"/>
    </source>
</evidence>
<dbReference type="OMA" id="PRCTHYG"/>
<reference evidence="13" key="1">
    <citation type="journal article" date="2017" name="Nat. Microbiol.">
        <title>Global analysis of biosynthetic gene clusters reveals vast potential of secondary metabolite production in Penicillium species.</title>
        <authorList>
            <person name="Nielsen J.C."/>
            <person name="Grijseels S."/>
            <person name="Prigent S."/>
            <person name="Ji B."/>
            <person name="Dainat J."/>
            <person name="Nielsen K.F."/>
            <person name="Frisvad J.C."/>
            <person name="Workman M."/>
            <person name="Nielsen J."/>
        </authorList>
    </citation>
    <scope>NUCLEOTIDE SEQUENCE [LARGE SCALE GENOMIC DNA]</scope>
    <source>
        <strain evidence="13">IBT 11843</strain>
    </source>
</reference>
<dbReference type="InterPro" id="IPR036922">
    <property type="entry name" value="Rieske_2Fe-2S_sf"/>
</dbReference>
<dbReference type="GO" id="GO:0005737">
    <property type="term" value="C:cytoplasm"/>
    <property type="evidence" value="ECO:0007669"/>
    <property type="project" value="TreeGrafter"/>
</dbReference>
<sequence length="654" mass="70698">MQLTSMPLTLPRSLPRLRPRPHPRPSTAVSRVRTCRFGCRSANTCSCPCCVHFPDFNSSSKRQFNTSSTSPATVKPLLHFHSFTPRPTNPSLSKLQPSFLTQRTISTMSQEYKLKDLTSLASLSPNEKREVEVEGIENGKVLLVNHDGQVHVLSPRCTHYGAPLVNGVVAPDGRLRCPWHGACFKISTGDVEDAPALDALNKFDVFESNGAVYIRGSEADIKAGKRNPVLKCTPSKAKEKVVVIGGGSGTIGTVQTLRELKYPGSITVISKEPAFVIDRTKLSKALIADPSKILWRPKEWYAEAGIETISDEVTSVDFEKKTVSTASGKSVPYTKLVLATGGIPRRLPLPGFNELGNIFTLRTVSDVQNILGACGDSKRKIVVIGSSFIGMEVGNALKSQEHDVTIVGMENAPMERIMGAEVGRVFQRNLEKNGVAFKMSASVEKATPSEDGKSVGAVHLKDGTHLPADFVVLGVGVRPATDFLKGSISLEKDGSIATDDHFLVPGFDDSVFAIGDIATYPYHGPGGNGTPVRIEHWVVAQNSGRNVAQAIVYALRAPVRSGPVKEFIPVFWSALGTQLRYCGNTINGYDDVVIHGEPENAKFVAFYTRGETVLAVATMGMDPVMAKCAELMKAGRMVGKKEVKDGVDVLKLDL</sequence>
<dbReference type="InterPro" id="IPR028202">
    <property type="entry name" value="Reductase_C"/>
</dbReference>
<dbReference type="EMBL" id="MDYL01000020">
    <property type="protein sequence ID" value="OQD72566.1"/>
    <property type="molecule type" value="Genomic_DNA"/>
</dbReference>
<evidence type="ECO:0000256" key="5">
    <source>
        <dbReference type="ARBA" id="ARBA00022723"/>
    </source>
</evidence>
<evidence type="ECO:0000256" key="1">
    <source>
        <dbReference type="ARBA" id="ARBA00001974"/>
    </source>
</evidence>
<protein>
    <recommendedName>
        <fullName evidence="11">Rieske domain-containing protein</fullName>
    </recommendedName>
</protein>
<dbReference type="InterPro" id="IPR016156">
    <property type="entry name" value="FAD/NAD-linked_Rdtase_dimer_sf"/>
</dbReference>
<dbReference type="Proteomes" id="UP000191522">
    <property type="component" value="Unassembled WGS sequence"/>
</dbReference>
<evidence type="ECO:0000256" key="8">
    <source>
        <dbReference type="ARBA" id="ARBA00023004"/>
    </source>
</evidence>
<feature type="compositionally biased region" description="Low complexity" evidence="10">
    <location>
        <begin position="1"/>
        <end position="14"/>
    </location>
</feature>